<keyword evidence="1" id="KW-0732">Signal</keyword>
<dbReference type="EMBL" id="SLWQ01000005">
    <property type="protein sequence ID" value="TCO40306.1"/>
    <property type="molecule type" value="Genomic_DNA"/>
</dbReference>
<feature type="signal peptide" evidence="1">
    <location>
        <begin position="1"/>
        <end position="18"/>
    </location>
</feature>
<gene>
    <name evidence="2" type="ORF">EV148_105101</name>
</gene>
<proteinExistence type="predicted"/>
<accession>A0A4R2I8K9</accession>
<dbReference type="AlphaFoldDB" id="A0A4R2I8K9"/>
<comment type="caution">
    <text evidence="2">The sequence shown here is derived from an EMBL/GenBank/DDBJ whole genome shotgun (WGS) entry which is preliminary data.</text>
</comment>
<protein>
    <submittedName>
        <fullName evidence="2">Uncharacterized protein DUF1318</fullName>
    </submittedName>
</protein>
<dbReference type="RefSeq" id="WP_131997765.1">
    <property type="nucleotide sequence ID" value="NZ_JACGXM010000003.1"/>
</dbReference>
<dbReference type="Pfam" id="PF07027">
    <property type="entry name" value="DUF1318"/>
    <property type="match status" value="1"/>
</dbReference>
<sequence length="200" mass="21634">MRHVLRWSVLAAALALPAACVTINVYFPEAAAQKAAEQFVDKVIGAAAEQSQPAPEPSTQPPPGRSPAAMLLDLVVPSAHAQGADITIQSPQIQAIQARMRQRFASALAKYCASGAVGFTRDGLVAMRDAASVPLAERAALNAAIADENRDRQAVYREIALANGHAEWEAQIRDTFARQWIQQARPGWYYQDSSGAWKQK</sequence>
<dbReference type="OrthoDB" id="8526313at2"/>
<evidence type="ECO:0000313" key="2">
    <source>
        <dbReference type="EMBL" id="TCO40306.1"/>
    </source>
</evidence>
<evidence type="ECO:0000256" key="1">
    <source>
        <dbReference type="SAM" id="SignalP"/>
    </source>
</evidence>
<organism evidence="2 3">
    <name type="scientific">Dokdonella fugitiva</name>
    <dbReference type="NCBI Taxonomy" id="328517"/>
    <lineage>
        <taxon>Bacteria</taxon>
        <taxon>Pseudomonadati</taxon>
        <taxon>Pseudomonadota</taxon>
        <taxon>Gammaproteobacteria</taxon>
        <taxon>Lysobacterales</taxon>
        <taxon>Rhodanobacteraceae</taxon>
        <taxon>Dokdonella</taxon>
    </lineage>
</organism>
<feature type="chain" id="PRO_5020299867" evidence="1">
    <location>
        <begin position="19"/>
        <end position="200"/>
    </location>
</feature>
<dbReference type="Proteomes" id="UP000294862">
    <property type="component" value="Unassembled WGS sequence"/>
</dbReference>
<keyword evidence="3" id="KW-1185">Reference proteome</keyword>
<reference evidence="2 3" key="1">
    <citation type="journal article" date="2015" name="Stand. Genomic Sci.">
        <title>Genomic Encyclopedia of Bacterial and Archaeal Type Strains, Phase III: the genomes of soil and plant-associated and newly described type strains.</title>
        <authorList>
            <person name="Whitman W.B."/>
            <person name="Woyke T."/>
            <person name="Klenk H.P."/>
            <person name="Zhou Y."/>
            <person name="Lilburn T.G."/>
            <person name="Beck B.J."/>
            <person name="De Vos P."/>
            <person name="Vandamme P."/>
            <person name="Eisen J.A."/>
            <person name="Garrity G."/>
            <person name="Hugenholtz P."/>
            <person name="Kyrpides N.C."/>
        </authorList>
    </citation>
    <scope>NUCLEOTIDE SEQUENCE [LARGE SCALE GENOMIC DNA]</scope>
    <source>
        <strain evidence="2 3">A3</strain>
    </source>
</reference>
<name>A0A4R2I8K9_9GAMM</name>
<dbReference type="InterPro" id="IPR008309">
    <property type="entry name" value="YdbL"/>
</dbReference>
<evidence type="ECO:0000313" key="3">
    <source>
        <dbReference type="Proteomes" id="UP000294862"/>
    </source>
</evidence>